<evidence type="ECO:0000256" key="1">
    <source>
        <dbReference type="ARBA" id="ARBA00001206"/>
    </source>
</evidence>
<comment type="cofactor">
    <cofactor evidence="2">
        <name>K(+)</name>
        <dbReference type="ChEBI" id="CHEBI:29103"/>
    </cofactor>
</comment>
<evidence type="ECO:0000313" key="18">
    <source>
        <dbReference type="EMBL" id="OWT53994.1"/>
    </source>
</evidence>
<dbReference type="InterPro" id="IPR004619">
    <property type="entry name" value="Type_III_PanK"/>
</dbReference>
<dbReference type="OrthoDB" id="9781305at2"/>
<keyword evidence="14" id="KW-0173">Coenzyme A biosynthesis</keyword>
<evidence type="ECO:0000256" key="10">
    <source>
        <dbReference type="ARBA" id="ARBA00022741"/>
    </source>
</evidence>
<dbReference type="GO" id="GO:0015937">
    <property type="term" value="P:coenzyme A biosynthetic process"/>
    <property type="evidence" value="ECO:0007669"/>
    <property type="project" value="UniProtKB-UniPathway"/>
</dbReference>
<dbReference type="Pfam" id="PF03309">
    <property type="entry name" value="Pan_kinase"/>
    <property type="match status" value="2"/>
</dbReference>
<evidence type="ECO:0000256" key="15">
    <source>
        <dbReference type="ARBA" id="ARBA00038036"/>
    </source>
</evidence>
<dbReference type="Proteomes" id="UP000214603">
    <property type="component" value="Unassembled WGS sequence"/>
</dbReference>
<evidence type="ECO:0000256" key="7">
    <source>
        <dbReference type="ARBA" id="ARBA00012102"/>
    </source>
</evidence>
<evidence type="ECO:0000313" key="19">
    <source>
        <dbReference type="Proteomes" id="UP000214603"/>
    </source>
</evidence>
<dbReference type="PANTHER" id="PTHR34265:SF1">
    <property type="entry name" value="TYPE III PANTOTHENATE KINASE"/>
    <property type="match status" value="1"/>
</dbReference>
<organism evidence="18 19">
    <name type="scientific">Candidimonas nitroreducens</name>
    <dbReference type="NCBI Taxonomy" id="683354"/>
    <lineage>
        <taxon>Bacteria</taxon>
        <taxon>Pseudomonadati</taxon>
        <taxon>Pseudomonadota</taxon>
        <taxon>Betaproteobacteria</taxon>
        <taxon>Burkholderiales</taxon>
        <taxon>Alcaligenaceae</taxon>
        <taxon>Candidimonas</taxon>
    </lineage>
</organism>
<evidence type="ECO:0000256" key="11">
    <source>
        <dbReference type="ARBA" id="ARBA00022777"/>
    </source>
</evidence>
<feature type="region of interest" description="Disordered" evidence="17">
    <location>
        <begin position="118"/>
        <end position="146"/>
    </location>
</feature>
<reference evidence="19" key="1">
    <citation type="submission" date="2017-06" db="EMBL/GenBank/DDBJ databases">
        <title>Herbaspirillum phytohormonus sp. nov., isolated from the root nodule of Robinia pseudoacacia in lead-zinc mine.</title>
        <authorList>
            <person name="Fan M."/>
            <person name="Lin Y."/>
        </authorList>
    </citation>
    <scope>NUCLEOTIDE SEQUENCE [LARGE SCALE GENOMIC DNA]</scope>
    <source>
        <strain evidence="19">SC-089</strain>
    </source>
</reference>
<evidence type="ECO:0000256" key="13">
    <source>
        <dbReference type="ARBA" id="ARBA00022958"/>
    </source>
</evidence>
<evidence type="ECO:0000256" key="17">
    <source>
        <dbReference type="SAM" id="MobiDB-lite"/>
    </source>
</evidence>
<comment type="catalytic activity">
    <reaction evidence="1">
        <text>(R)-pantothenate + ATP = (R)-4'-phosphopantothenate + ADP + H(+)</text>
        <dbReference type="Rhea" id="RHEA:16373"/>
        <dbReference type="ChEBI" id="CHEBI:10986"/>
        <dbReference type="ChEBI" id="CHEBI:15378"/>
        <dbReference type="ChEBI" id="CHEBI:29032"/>
        <dbReference type="ChEBI" id="CHEBI:30616"/>
        <dbReference type="ChEBI" id="CHEBI:456216"/>
        <dbReference type="EC" id="2.7.1.33"/>
    </reaction>
</comment>
<gene>
    <name evidence="18" type="ORF">CEY11_23565</name>
</gene>
<keyword evidence="19" id="KW-1185">Reference proteome</keyword>
<evidence type="ECO:0000256" key="6">
    <source>
        <dbReference type="ARBA" id="ARBA00011738"/>
    </source>
</evidence>
<keyword evidence="8" id="KW-0963">Cytoplasm</keyword>
<accession>A0A225LXQ8</accession>
<dbReference type="EMBL" id="NJIH01000018">
    <property type="protein sequence ID" value="OWT53994.1"/>
    <property type="molecule type" value="Genomic_DNA"/>
</dbReference>
<name>A0A225LXQ8_9BURK</name>
<evidence type="ECO:0000256" key="16">
    <source>
        <dbReference type="ARBA" id="ARBA00040883"/>
    </source>
</evidence>
<keyword evidence="10" id="KW-0547">Nucleotide-binding</keyword>
<evidence type="ECO:0000256" key="14">
    <source>
        <dbReference type="ARBA" id="ARBA00022993"/>
    </source>
</evidence>
<dbReference type="SUPFAM" id="SSF53067">
    <property type="entry name" value="Actin-like ATPase domain"/>
    <property type="match status" value="2"/>
</dbReference>
<comment type="similarity">
    <text evidence="15">Belongs to the type III pantothenate kinase family.</text>
</comment>
<evidence type="ECO:0000256" key="5">
    <source>
        <dbReference type="ARBA" id="ARBA00005225"/>
    </source>
</evidence>
<protein>
    <recommendedName>
        <fullName evidence="16">Type III pantothenate kinase</fullName>
        <ecNumber evidence="7">2.7.1.33</ecNumber>
    </recommendedName>
</protein>
<dbReference type="GO" id="GO:0004594">
    <property type="term" value="F:pantothenate kinase activity"/>
    <property type="evidence" value="ECO:0007669"/>
    <property type="project" value="UniProtKB-EC"/>
</dbReference>
<dbReference type="GO" id="GO:0005524">
    <property type="term" value="F:ATP binding"/>
    <property type="evidence" value="ECO:0007669"/>
    <property type="project" value="UniProtKB-KW"/>
</dbReference>
<keyword evidence="9" id="KW-0808">Transferase</keyword>
<comment type="subunit">
    <text evidence="6">Homodimer.</text>
</comment>
<evidence type="ECO:0000256" key="2">
    <source>
        <dbReference type="ARBA" id="ARBA00001958"/>
    </source>
</evidence>
<dbReference type="InterPro" id="IPR043129">
    <property type="entry name" value="ATPase_NBD"/>
</dbReference>
<evidence type="ECO:0000256" key="9">
    <source>
        <dbReference type="ARBA" id="ARBA00022679"/>
    </source>
</evidence>
<evidence type="ECO:0000256" key="3">
    <source>
        <dbReference type="ARBA" id="ARBA00001972"/>
    </source>
</evidence>
<comment type="subcellular location">
    <subcellularLocation>
        <location evidence="4">Cytoplasm</location>
    </subcellularLocation>
</comment>
<dbReference type="RefSeq" id="WP_088605902.1">
    <property type="nucleotide sequence ID" value="NZ_NJIH01000018.1"/>
</dbReference>
<evidence type="ECO:0000256" key="4">
    <source>
        <dbReference type="ARBA" id="ARBA00004496"/>
    </source>
</evidence>
<proteinExistence type="inferred from homology"/>
<keyword evidence="13" id="KW-0630">Potassium</keyword>
<comment type="pathway">
    <text evidence="5">Cofactor biosynthesis; coenzyme A biosynthesis; CoA from (R)-pantothenate: step 1/5.</text>
</comment>
<keyword evidence="11 18" id="KW-0418">Kinase</keyword>
<sequence>MILLVDAGNTRVKFGWIDPGGGRREPAALALHHGALASLPRWLAALPHPPRLALGVNVAGAAVEAAIATRLSEHGCAIEWVSSRAEALGVRNGYRDPVQLGPDRWVSLLALARLGAAGQAPGPESGSGPKPASGARTASHVPGGSARPPLMLASFGTATTIDTLGPDRVFRGGLIFPGPALMRSSLARGTANLPEADGDTAPYPIHTHQAISTGIAAAQAGAVLRQWLAGLDHYGQPPVLYSAGGGWPSVKDETAALLARTRERLGLPAAPIAWLPTPVLDGLALLAASREYAGSH</sequence>
<dbReference type="GO" id="GO:0005737">
    <property type="term" value="C:cytoplasm"/>
    <property type="evidence" value="ECO:0007669"/>
    <property type="project" value="UniProtKB-SubCell"/>
</dbReference>
<keyword evidence="12" id="KW-0067">ATP-binding</keyword>
<dbReference type="PANTHER" id="PTHR34265">
    <property type="entry name" value="TYPE III PANTOTHENATE KINASE"/>
    <property type="match status" value="1"/>
</dbReference>
<evidence type="ECO:0000256" key="12">
    <source>
        <dbReference type="ARBA" id="ARBA00022840"/>
    </source>
</evidence>
<comment type="caution">
    <text evidence="18">The sequence shown here is derived from an EMBL/GenBank/DDBJ whole genome shotgun (WGS) entry which is preliminary data.</text>
</comment>
<dbReference type="EC" id="2.7.1.33" evidence="7"/>
<dbReference type="Gene3D" id="3.30.420.40">
    <property type="match status" value="2"/>
</dbReference>
<evidence type="ECO:0000256" key="8">
    <source>
        <dbReference type="ARBA" id="ARBA00022490"/>
    </source>
</evidence>
<dbReference type="AlphaFoldDB" id="A0A225LXQ8"/>
<comment type="cofactor">
    <cofactor evidence="3">
        <name>NH4(+)</name>
        <dbReference type="ChEBI" id="CHEBI:28938"/>
    </cofactor>
</comment>
<dbReference type="UniPathway" id="UPA00241">
    <property type="reaction ID" value="UER00352"/>
</dbReference>